<sequence>MTGGPDRAYGGPVTILSSALLSPPVADRPLDGARLNGLRAGVLGANDGIVSVAAIVVGVAGANPGRTGVLTAGIAGLVAGALSMAAGEYVSVSSQRDAERAGKVADDELTNPWHAAVASLGAFLLGGFVPLLVALLPWHGAVVPAVFVAVLAALALTGAVSARIGGAHVARAVRRNLVGGSVAMVVTYGIGTLVGLAL</sequence>
<dbReference type="GO" id="GO:0030026">
    <property type="term" value="P:intracellular manganese ion homeostasis"/>
    <property type="evidence" value="ECO:0007669"/>
    <property type="project" value="InterPro"/>
</dbReference>
<dbReference type="EMBL" id="BJWG01000009">
    <property type="protein sequence ID" value="GEL95499.1"/>
    <property type="molecule type" value="Genomic_DNA"/>
</dbReference>
<dbReference type="GO" id="GO:0012505">
    <property type="term" value="C:endomembrane system"/>
    <property type="evidence" value="ECO:0007669"/>
    <property type="project" value="UniProtKB-SubCell"/>
</dbReference>
<name>A0A511JCK8_9CELL</name>
<keyword evidence="7" id="KW-1185">Reference proteome</keyword>
<dbReference type="Pfam" id="PF01988">
    <property type="entry name" value="VIT1"/>
    <property type="match status" value="2"/>
</dbReference>
<keyword evidence="2 5" id="KW-0812">Transmembrane</keyword>
<evidence type="ECO:0000313" key="7">
    <source>
        <dbReference type="Proteomes" id="UP000321720"/>
    </source>
</evidence>
<feature type="transmembrane region" description="Helical" evidence="5">
    <location>
        <begin position="40"/>
        <end position="62"/>
    </location>
</feature>
<feature type="transmembrane region" description="Helical" evidence="5">
    <location>
        <begin position="142"/>
        <end position="165"/>
    </location>
</feature>
<comment type="caution">
    <text evidence="6">The sequence shown here is derived from an EMBL/GenBank/DDBJ whole genome shotgun (WGS) entry which is preliminary data.</text>
</comment>
<evidence type="ECO:0000256" key="4">
    <source>
        <dbReference type="ARBA" id="ARBA00023136"/>
    </source>
</evidence>
<dbReference type="PANTHER" id="PTHR31851">
    <property type="entry name" value="FE(2+)/MN(2+) TRANSPORTER PCL1"/>
    <property type="match status" value="1"/>
</dbReference>
<reference evidence="6 7" key="1">
    <citation type="submission" date="2019-07" db="EMBL/GenBank/DDBJ databases">
        <title>Whole genome shotgun sequence of Cellulomonas composti NBRC 100758.</title>
        <authorList>
            <person name="Hosoyama A."/>
            <person name="Uohara A."/>
            <person name="Ohji S."/>
            <person name="Ichikawa N."/>
        </authorList>
    </citation>
    <scope>NUCLEOTIDE SEQUENCE [LARGE SCALE GENOMIC DNA]</scope>
    <source>
        <strain evidence="6 7">NBRC 100758</strain>
    </source>
</reference>
<dbReference type="AlphaFoldDB" id="A0A511JCK8"/>
<dbReference type="OrthoDB" id="188924at2"/>
<proteinExistence type="predicted"/>
<feature type="transmembrane region" description="Helical" evidence="5">
    <location>
        <begin position="68"/>
        <end position="92"/>
    </location>
</feature>
<feature type="transmembrane region" description="Helical" evidence="5">
    <location>
        <begin position="177"/>
        <end position="197"/>
    </location>
</feature>
<keyword evidence="4 5" id="KW-0472">Membrane</keyword>
<dbReference type="Proteomes" id="UP000321720">
    <property type="component" value="Unassembled WGS sequence"/>
</dbReference>
<gene>
    <name evidence="6" type="ORF">CCO02nite_21570</name>
</gene>
<comment type="subcellular location">
    <subcellularLocation>
        <location evidence="1">Endomembrane system</location>
        <topology evidence="1">Multi-pass membrane protein</topology>
    </subcellularLocation>
</comment>
<evidence type="ECO:0000313" key="6">
    <source>
        <dbReference type="EMBL" id="GEL95499.1"/>
    </source>
</evidence>
<keyword evidence="3 5" id="KW-1133">Transmembrane helix</keyword>
<feature type="transmembrane region" description="Helical" evidence="5">
    <location>
        <begin position="113"/>
        <end position="136"/>
    </location>
</feature>
<dbReference type="InterPro" id="IPR008217">
    <property type="entry name" value="Ccc1_fam"/>
</dbReference>
<evidence type="ECO:0000256" key="5">
    <source>
        <dbReference type="SAM" id="Phobius"/>
    </source>
</evidence>
<organism evidence="6 7">
    <name type="scientific">Cellulomonas composti</name>
    <dbReference type="NCBI Taxonomy" id="266130"/>
    <lineage>
        <taxon>Bacteria</taxon>
        <taxon>Bacillati</taxon>
        <taxon>Actinomycetota</taxon>
        <taxon>Actinomycetes</taxon>
        <taxon>Micrococcales</taxon>
        <taxon>Cellulomonadaceae</taxon>
        <taxon>Cellulomonas</taxon>
    </lineage>
</organism>
<protein>
    <submittedName>
        <fullName evidence="6">Membrane protein</fullName>
    </submittedName>
</protein>
<evidence type="ECO:0000256" key="1">
    <source>
        <dbReference type="ARBA" id="ARBA00004127"/>
    </source>
</evidence>
<evidence type="ECO:0000256" key="2">
    <source>
        <dbReference type="ARBA" id="ARBA00022692"/>
    </source>
</evidence>
<accession>A0A511JCK8</accession>
<evidence type="ECO:0000256" key="3">
    <source>
        <dbReference type="ARBA" id="ARBA00022989"/>
    </source>
</evidence>
<dbReference type="GO" id="GO:0005384">
    <property type="term" value="F:manganese ion transmembrane transporter activity"/>
    <property type="evidence" value="ECO:0007669"/>
    <property type="project" value="InterPro"/>
</dbReference>